<name>A0A078HKL2_BRANA</name>
<sequence length="311" mass="34655">MKNGVVSVLYLTKILSDAKLRRERQALEKNTRTFRIVKTVGSVGALRLQSLLVTVWGPATLVGKAPLAQIWMAATLHAKNNGKKVDNLGIIQIVGMKILNPSVPMALRLFSSSELNMFSYSHSVLMLLVVVYNSLFEEGKKDFETDLISTKGLLPIGRTHARKGAVKLSENSEADFGSIVYVSATLFSSSSQNLYSLSPLPFSPTHSPKLRRRCSHYELPINSTRLPAQTKPSHRHFGVDRHRQKRPSRSSSSFHGRPLRHDVVSRHAQRHSPEPSLPSSIRENYHRALPRPRHRCGNGIAIDDGCESNGR</sequence>
<feature type="compositionally biased region" description="Polar residues" evidence="1">
    <location>
        <begin position="221"/>
        <end position="231"/>
    </location>
</feature>
<protein>
    <submittedName>
        <fullName evidence="3">BnaC01g10260D protein</fullName>
    </submittedName>
</protein>
<dbReference type="AlphaFoldDB" id="A0A078HKL2"/>
<reference evidence="3 4" key="1">
    <citation type="journal article" date="2014" name="Science">
        <title>Plant genetics. Early allopolyploid evolution in the post-Neolithic Brassica napus oilseed genome.</title>
        <authorList>
            <person name="Chalhoub B."/>
            <person name="Denoeud F."/>
            <person name="Liu S."/>
            <person name="Parkin I.A."/>
            <person name="Tang H."/>
            <person name="Wang X."/>
            <person name="Chiquet J."/>
            <person name="Belcram H."/>
            <person name="Tong C."/>
            <person name="Samans B."/>
            <person name="Correa M."/>
            <person name="Da Silva C."/>
            <person name="Just J."/>
            <person name="Falentin C."/>
            <person name="Koh C.S."/>
            <person name="Le Clainche I."/>
            <person name="Bernard M."/>
            <person name="Bento P."/>
            <person name="Noel B."/>
            <person name="Labadie K."/>
            <person name="Alberti A."/>
            <person name="Charles M."/>
            <person name="Arnaud D."/>
            <person name="Guo H."/>
            <person name="Daviaud C."/>
            <person name="Alamery S."/>
            <person name="Jabbari K."/>
            <person name="Zhao M."/>
            <person name="Edger P.P."/>
            <person name="Chelaifa H."/>
            <person name="Tack D."/>
            <person name="Lassalle G."/>
            <person name="Mestiri I."/>
            <person name="Schnel N."/>
            <person name="Le Paslier M.C."/>
            <person name="Fan G."/>
            <person name="Renault V."/>
            <person name="Bayer P.E."/>
            <person name="Golicz A.A."/>
            <person name="Manoli S."/>
            <person name="Lee T.H."/>
            <person name="Thi V.H."/>
            <person name="Chalabi S."/>
            <person name="Hu Q."/>
            <person name="Fan C."/>
            <person name="Tollenaere R."/>
            <person name="Lu Y."/>
            <person name="Battail C."/>
            <person name="Shen J."/>
            <person name="Sidebottom C.H."/>
            <person name="Wang X."/>
            <person name="Canaguier A."/>
            <person name="Chauveau A."/>
            <person name="Berard A."/>
            <person name="Deniot G."/>
            <person name="Guan M."/>
            <person name="Liu Z."/>
            <person name="Sun F."/>
            <person name="Lim Y.P."/>
            <person name="Lyons E."/>
            <person name="Town C.D."/>
            <person name="Bancroft I."/>
            <person name="Wang X."/>
            <person name="Meng J."/>
            <person name="Ma J."/>
            <person name="Pires J.C."/>
            <person name="King G.J."/>
            <person name="Brunel D."/>
            <person name="Delourme R."/>
            <person name="Renard M."/>
            <person name="Aury J.M."/>
            <person name="Adams K.L."/>
            <person name="Batley J."/>
            <person name="Snowdon R.J."/>
            <person name="Tost J."/>
            <person name="Edwards D."/>
            <person name="Zhou Y."/>
            <person name="Hua W."/>
            <person name="Sharpe A.G."/>
            <person name="Paterson A.H."/>
            <person name="Guan C."/>
            <person name="Wincker P."/>
        </authorList>
    </citation>
    <scope>NUCLEOTIDE SEQUENCE [LARGE SCALE GENOMIC DNA]</scope>
    <source>
        <strain evidence="4">cv. Darmor-bzh</strain>
    </source>
</reference>
<dbReference type="Proteomes" id="UP000028999">
    <property type="component" value="Unassembled WGS sequence"/>
</dbReference>
<gene>
    <name evidence="3" type="primary">BnaC01g10260D</name>
    <name evidence="3" type="ORF">GSBRNA2T00065851001</name>
</gene>
<evidence type="ECO:0000313" key="4">
    <source>
        <dbReference type="Proteomes" id="UP000028999"/>
    </source>
</evidence>
<evidence type="ECO:0000256" key="1">
    <source>
        <dbReference type="SAM" id="MobiDB-lite"/>
    </source>
</evidence>
<dbReference type="STRING" id="3708.A0A078HKL2"/>
<dbReference type="EMBL" id="LK032423">
    <property type="protein sequence ID" value="CDY38417.1"/>
    <property type="molecule type" value="Genomic_DNA"/>
</dbReference>
<organism evidence="3 4">
    <name type="scientific">Brassica napus</name>
    <name type="common">Rape</name>
    <dbReference type="NCBI Taxonomy" id="3708"/>
    <lineage>
        <taxon>Eukaryota</taxon>
        <taxon>Viridiplantae</taxon>
        <taxon>Streptophyta</taxon>
        <taxon>Embryophyta</taxon>
        <taxon>Tracheophyta</taxon>
        <taxon>Spermatophyta</taxon>
        <taxon>Magnoliopsida</taxon>
        <taxon>eudicotyledons</taxon>
        <taxon>Gunneridae</taxon>
        <taxon>Pentapetalae</taxon>
        <taxon>rosids</taxon>
        <taxon>malvids</taxon>
        <taxon>Brassicales</taxon>
        <taxon>Brassicaceae</taxon>
        <taxon>Brassiceae</taxon>
        <taxon>Brassica</taxon>
    </lineage>
</organism>
<feature type="compositionally biased region" description="Basic residues" evidence="1">
    <location>
        <begin position="232"/>
        <end position="248"/>
    </location>
</feature>
<dbReference type="InterPro" id="IPR006910">
    <property type="entry name" value="Rad21_Rec8_N"/>
</dbReference>
<evidence type="ECO:0000259" key="2">
    <source>
        <dbReference type="Pfam" id="PF04825"/>
    </source>
</evidence>
<accession>A0A078HKL2</accession>
<proteinExistence type="predicted"/>
<dbReference type="PaxDb" id="3708-A0A078HKL2"/>
<keyword evidence="4" id="KW-1185">Reference proteome</keyword>
<feature type="region of interest" description="Disordered" evidence="1">
    <location>
        <begin position="221"/>
        <end position="311"/>
    </location>
</feature>
<dbReference type="Gramene" id="CDY38417">
    <property type="protein sequence ID" value="CDY38417"/>
    <property type="gene ID" value="GSBRNA2T00065851001"/>
</dbReference>
<feature type="domain" description="Rad21/Rec8-like protein N-terminal" evidence="2">
    <location>
        <begin position="61"/>
        <end position="111"/>
    </location>
</feature>
<dbReference type="Pfam" id="PF04825">
    <property type="entry name" value="Rad21_Rec8_N"/>
    <property type="match status" value="1"/>
</dbReference>
<evidence type="ECO:0000313" key="3">
    <source>
        <dbReference type="EMBL" id="CDY38417.1"/>
    </source>
</evidence>